<keyword evidence="5" id="KW-1185">Reference proteome</keyword>
<dbReference type="STRING" id="861299.J421_3826"/>
<dbReference type="eggNOG" id="COG0228">
    <property type="taxonomic scope" value="Bacteria"/>
</dbReference>
<dbReference type="GO" id="GO:0015935">
    <property type="term" value="C:small ribosomal subunit"/>
    <property type="evidence" value="ECO:0007669"/>
    <property type="project" value="TreeGrafter"/>
</dbReference>
<dbReference type="SUPFAM" id="SSF54565">
    <property type="entry name" value="Ribosomal protein S16"/>
    <property type="match status" value="1"/>
</dbReference>
<evidence type="ECO:0000313" key="4">
    <source>
        <dbReference type="EMBL" id="AHG91363.1"/>
    </source>
</evidence>
<dbReference type="InterPro" id="IPR023803">
    <property type="entry name" value="Ribosomal_bS16_dom_sf"/>
</dbReference>
<sequence length="106" mass="11976">MVRIRLRRVGRKKAPTYRIVVADSKSPRDGKFIEIVGQYAPRSSDAQRVNVNVERVNYWLDVGAQPSDTVRSLLRRAGVLKQRHEARLARKLQNSAVALPETPAAE</sequence>
<proteinExistence type="inferred from homology"/>
<dbReference type="EMBL" id="CP007128">
    <property type="protein sequence ID" value="AHG91363.1"/>
    <property type="molecule type" value="Genomic_DNA"/>
</dbReference>
<dbReference type="RefSeq" id="WP_025412812.1">
    <property type="nucleotide sequence ID" value="NZ_CP007128.1"/>
</dbReference>
<evidence type="ECO:0000256" key="1">
    <source>
        <dbReference type="ARBA" id="ARBA00022980"/>
    </source>
</evidence>
<evidence type="ECO:0000313" key="5">
    <source>
        <dbReference type="Proteomes" id="UP000019151"/>
    </source>
</evidence>
<reference evidence="4 5" key="1">
    <citation type="journal article" date="2014" name="Genome Announc.">
        <title>Genome Sequence and Methylome of Soil Bacterium Gemmatirosa kalamazoonensis KBS708T, a Member of the Rarely Cultivated Gemmatimonadetes Phylum.</title>
        <authorList>
            <person name="Debruyn J.M."/>
            <person name="Radosevich M."/>
            <person name="Wommack K.E."/>
            <person name="Polson S.W."/>
            <person name="Hauser L.J."/>
            <person name="Fawaz M.N."/>
            <person name="Korlach J."/>
            <person name="Tsai Y.C."/>
        </authorList>
    </citation>
    <scope>NUCLEOTIDE SEQUENCE [LARGE SCALE GENOMIC DNA]</scope>
    <source>
        <strain evidence="4 5">KBS708</strain>
    </source>
</reference>
<accession>W0RPF3</accession>
<keyword evidence="2 3" id="KW-0687">Ribonucleoprotein</keyword>
<dbReference type="PANTHER" id="PTHR12919">
    <property type="entry name" value="30S RIBOSOMAL PROTEIN S16"/>
    <property type="match status" value="1"/>
</dbReference>
<comment type="similarity">
    <text evidence="3">Belongs to the bacterial ribosomal protein bS16 family.</text>
</comment>
<dbReference type="KEGG" id="gba:J421_3826"/>
<dbReference type="FunCoup" id="W0RPF3">
    <property type="interactions" value="506"/>
</dbReference>
<dbReference type="GO" id="GO:0005737">
    <property type="term" value="C:cytoplasm"/>
    <property type="evidence" value="ECO:0007669"/>
    <property type="project" value="UniProtKB-ARBA"/>
</dbReference>
<dbReference type="InterPro" id="IPR000307">
    <property type="entry name" value="Ribosomal_bS16"/>
</dbReference>
<dbReference type="GO" id="GO:0006412">
    <property type="term" value="P:translation"/>
    <property type="evidence" value="ECO:0007669"/>
    <property type="project" value="UniProtKB-UniRule"/>
</dbReference>
<dbReference type="HAMAP" id="MF_00385">
    <property type="entry name" value="Ribosomal_bS16"/>
    <property type="match status" value="1"/>
</dbReference>
<dbReference type="HOGENOM" id="CLU_100590_5_0_0"/>
<name>W0RPF3_9BACT</name>
<evidence type="ECO:0000256" key="2">
    <source>
        <dbReference type="ARBA" id="ARBA00023274"/>
    </source>
</evidence>
<dbReference type="GO" id="GO:0003735">
    <property type="term" value="F:structural constituent of ribosome"/>
    <property type="evidence" value="ECO:0007669"/>
    <property type="project" value="InterPro"/>
</dbReference>
<dbReference type="PATRIC" id="fig|861299.3.peg.3881"/>
<dbReference type="Pfam" id="PF00886">
    <property type="entry name" value="Ribosomal_S16"/>
    <property type="match status" value="1"/>
</dbReference>
<dbReference type="Proteomes" id="UP000019151">
    <property type="component" value="Chromosome"/>
</dbReference>
<dbReference type="InParanoid" id="W0RPF3"/>
<gene>
    <name evidence="3" type="primary">rpsP</name>
    <name evidence="4" type="ORF">J421_3826</name>
</gene>
<dbReference type="NCBIfam" id="TIGR00002">
    <property type="entry name" value="S16"/>
    <property type="match status" value="1"/>
</dbReference>
<dbReference type="Gene3D" id="3.30.1320.10">
    <property type="match status" value="1"/>
</dbReference>
<dbReference type="AlphaFoldDB" id="W0RPF3"/>
<protein>
    <recommendedName>
        <fullName evidence="3">Small ribosomal subunit protein bS16</fullName>
    </recommendedName>
</protein>
<keyword evidence="1 3" id="KW-0689">Ribosomal protein</keyword>
<evidence type="ECO:0000256" key="3">
    <source>
        <dbReference type="HAMAP-Rule" id="MF_00385"/>
    </source>
</evidence>
<dbReference type="PANTHER" id="PTHR12919:SF20">
    <property type="entry name" value="SMALL RIBOSOMAL SUBUNIT PROTEIN BS16M"/>
    <property type="match status" value="1"/>
</dbReference>
<dbReference type="OrthoDB" id="9807878at2"/>
<organism evidence="4 5">
    <name type="scientific">Gemmatirosa kalamazoonensis</name>
    <dbReference type="NCBI Taxonomy" id="861299"/>
    <lineage>
        <taxon>Bacteria</taxon>
        <taxon>Pseudomonadati</taxon>
        <taxon>Gemmatimonadota</taxon>
        <taxon>Gemmatimonadia</taxon>
        <taxon>Gemmatimonadales</taxon>
        <taxon>Gemmatimonadaceae</taxon>
        <taxon>Gemmatirosa</taxon>
    </lineage>
</organism>